<comment type="caution">
    <text evidence="2">The sequence shown here is derived from an EMBL/GenBank/DDBJ whole genome shotgun (WGS) entry which is preliminary data.</text>
</comment>
<evidence type="ECO:0000313" key="2">
    <source>
        <dbReference type="EMBL" id="POM69578.1"/>
    </source>
</evidence>
<proteinExistence type="predicted"/>
<gene>
    <name evidence="2" type="ORF">PHPALM_14129</name>
</gene>
<feature type="compositionally biased region" description="Polar residues" evidence="1">
    <location>
        <begin position="73"/>
        <end position="87"/>
    </location>
</feature>
<reference evidence="2 3" key="1">
    <citation type="journal article" date="2017" name="Genome Biol. Evol.">
        <title>Phytophthora megakarya and P. palmivora, closely related causal agents of cacao black pod rot, underwent increases in genome sizes and gene numbers by different mechanisms.</title>
        <authorList>
            <person name="Ali S.S."/>
            <person name="Shao J."/>
            <person name="Lary D.J."/>
            <person name="Kronmiller B."/>
            <person name="Shen D."/>
            <person name="Strem M.D."/>
            <person name="Amoako-Attah I."/>
            <person name="Akrofi A.Y."/>
            <person name="Begoude B.A."/>
            <person name="Ten Hoopen G.M."/>
            <person name="Coulibaly K."/>
            <person name="Kebe B.I."/>
            <person name="Melnick R.L."/>
            <person name="Guiltinan M.J."/>
            <person name="Tyler B.M."/>
            <person name="Meinhardt L.W."/>
            <person name="Bailey B.A."/>
        </authorList>
    </citation>
    <scope>NUCLEOTIDE SEQUENCE [LARGE SCALE GENOMIC DNA]</scope>
    <source>
        <strain evidence="3">sbr112.9</strain>
    </source>
</reference>
<dbReference type="EMBL" id="NCKW01007845">
    <property type="protein sequence ID" value="POM69578.1"/>
    <property type="molecule type" value="Genomic_DNA"/>
</dbReference>
<accession>A0A2P4XVI4</accession>
<keyword evidence="3" id="KW-1185">Reference proteome</keyword>
<organism evidence="2 3">
    <name type="scientific">Phytophthora palmivora</name>
    <dbReference type="NCBI Taxonomy" id="4796"/>
    <lineage>
        <taxon>Eukaryota</taxon>
        <taxon>Sar</taxon>
        <taxon>Stramenopiles</taxon>
        <taxon>Oomycota</taxon>
        <taxon>Peronosporomycetes</taxon>
        <taxon>Peronosporales</taxon>
        <taxon>Peronosporaceae</taxon>
        <taxon>Phytophthora</taxon>
    </lineage>
</organism>
<dbReference type="OrthoDB" id="129202at2759"/>
<dbReference type="AlphaFoldDB" id="A0A2P4XVI4"/>
<sequence>MSSRTVQKMRKADMQTIVESQDALYERLLSGVTSILEERAIQSGVPTCDSMASSIMKRLEDEGILQLFRTRNDTSNADGHNTENDTTADAGGEELSSIEDSHACSYPVYHWGGGMHLFPPGVKLPTGSVEQAWMYWCCGDTAKKLPPFRQIRPADLVNPNQQKRLCELKFLMTKLERAARVLGLATTNIILTDAAVVFKQCKSAIEMPRETQKNRKRRRGQLMWVSVGTFFRKNARCTGRYEGIDPLAPPPHFVLFGRI</sequence>
<evidence type="ECO:0000256" key="1">
    <source>
        <dbReference type="SAM" id="MobiDB-lite"/>
    </source>
</evidence>
<evidence type="ECO:0000313" key="3">
    <source>
        <dbReference type="Proteomes" id="UP000237271"/>
    </source>
</evidence>
<feature type="region of interest" description="Disordered" evidence="1">
    <location>
        <begin position="70"/>
        <end position="93"/>
    </location>
</feature>
<dbReference type="Proteomes" id="UP000237271">
    <property type="component" value="Unassembled WGS sequence"/>
</dbReference>
<protein>
    <submittedName>
        <fullName evidence="2">Uncharacterized protein</fullName>
    </submittedName>
</protein>
<name>A0A2P4XVI4_9STRA</name>